<dbReference type="EMBL" id="CM004392">
    <property type="protein sequence ID" value="OAY47321.1"/>
    <property type="molecule type" value="Genomic_DNA"/>
</dbReference>
<name>A0A251KMP8_MANES</name>
<evidence type="ECO:0008006" key="3">
    <source>
        <dbReference type="Google" id="ProtNLM"/>
    </source>
</evidence>
<dbReference type="PANTHER" id="PTHR47294">
    <property type="entry name" value="OS08G0431150 PROTEIN"/>
    <property type="match status" value="1"/>
</dbReference>
<dbReference type="InterPro" id="IPR036163">
    <property type="entry name" value="HMA_dom_sf"/>
</dbReference>
<organism evidence="2">
    <name type="scientific">Manihot esculenta</name>
    <name type="common">Cassava</name>
    <name type="synonym">Jatropha manihot</name>
    <dbReference type="NCBI Taxonomy" id="3983"/>
    <lineage>
        <taxon>Eukaryota</taxon>
        <taxon>Viridiplantae</taxon>
        <taxon>Streptophyta</taxon>
        <taxon>Embryophyta</taxon>
        <taxon>Tracheophyta</taxon>
        <taxon>Spermatophyta</taxon>
        <taxon>Magnoliopsida</taxon>
        <taxon>eudicotyledons</taxon>
        <taxon>Gunneridae</taxon>
        <taxon>Pentapetalae</taxon>
        <taxon>rosids</taxon>
        <taxon>fabids</taxon>
        <taxon>Malpighiales</taxon>
        <taxon>Euphorbiaceae</taxon>
        <taxon>Crotonoideae</taxon>
        <taxon>Manihoteae</taxon>
        <taxon>Manihot</taxon>
    </lineage>
</organism>
<dbReference type="GO" id="GO:0046872">
    <property type="term" value="F:metal ion binding"/>
    <property type="evidence" value="ECO:0007669"/>
    <property type="project" value="InterPro"/>
</dbReference>
<dbReference type="SUPFAM" id="SSF55008">
    <property type="entry name" value="HMA, heavy metal-associated domain"/>
    <property type="match status" value="1"/>
</dbReference>
<reference evidence="2" key="1">
    <citation type="submission" date="2016-02" db="EMBL/GenBank/DDBJ databases">
        <title>WGS assembly of Manihot esculenta.</title>
        <authorList>
            <person name="Bredeson J.V."/>
            <person name="Prochnik S.E."/>
            <person name="Lyons J.B."/>
            <person name="Schmutz J."/>
            <person name="Grimwood J."/>
            <person name="Vrebalov J."/>
            <person name="Bart R.S."/>
            <person name="Amuge T."/>
            <person name="Ferguson M.E."/>
            <person name="Green R."/>
            <person name="Putnam N."/>
            <person name="Stites J."/>
            <person name="Rounsley S."/>
            <person name="Rokhsar D.S."/>
        </authorList>
    </citation>
    <scope>NUCLEOTIDE SEQUENCE [LARGE SCALE GENOMIC DNA]</scope>
    <source>
        <tissue evidence="2">Leaf</tissue>
    </source>
</reference>
<gene>
    <name evidence="2" type="ORF">MANES_06G070000</name>
</gene>
<evidence type="ECO:0000256" key="1">
    <source>
        <dbReference type="SAM" id="MobiDB-lite"/>
    </source>
</evidence>
<protein>
    <recommendedName>
        <fullName evidence="3">HMA domain-containing protein</fullName>
    </recommendedName>
</protein>
<evidence type="ECO:0000313" key="2">
    <source>
        <dbReference type="EMBL" id="OAY47320.1"/>
    </source>
</evidence>
<sequence length="119" mass="13132">MALANRPKKETPRIGRKKPKNMLLPGTSLASVESLSVPLVQEVVLSADIRCAECQVRIAEIMSRMAETDSLSVNLLEKKVILTCKYPGVKVPTRQVAAVYSNPLSKIAMFKRIFRSTSS</sequence>
<feature type="region of interest" description="Disordered" evidence="1">
    <location>
        <begin position="1"/>
        <end position="22"/>
    </location>
</feature>
<dbReference type="AlphaFoldDB" id="A0A251KMP8"/>
<dbReference type="OMA" id="RCANCQN"/>
<accession>A0A251KMP8</accession>
<dbReference type="PANTHER" id="PTHR47294:SF6">
    <property type="entry name" value="HMA DOMAIN-CONTAINING PROTEIN"/>
    <property type="match status" value="1"/>
</dbReference>
<proteinExistence type="predicted"/>
<dbReference type="EMBL" id="CM004392">
    <property type="protein sequence ID" value="OAY47320.1"/>
    <property type="molecule type" value="Genomic_DNA"/>
</dbReference>